<feature type="domain" description="Glycosyl hydrolase family 92" evidence="2">
    <location>
        <begin position="374"/>
        <end position="939"/>
    </location>
</feature>
<keyword evidence="6" id="KW-1185">Reference proteome</keyword>
<feature type="chain" id="PRO_5015536832" evidence="1">
    <location>
        <begin position="22"/>
        <end position="972"/>
    </location>
</feature>
<dbReference type="Proteomes" id="UP000241618">
    <property type="component" value="Unassembled WGS sequence"/>
</dbReference>
<dbReference type="PANTHER" id="PTHR12143">
    <property type="entry name" value="PEPTIDE N-GLYCANASE PNGASE -RELATED"/>
    <property type="match status" value="1"/>
</dbReference>
<evidence type="ECO:0000313" key="4">
    <source>
        <dbReference type="EMBL" id="PSU26712.1"/>
    </source>
</evidence>
<accession>A0A2T3JWB8</accession>
<comment type="caution">
    <text evidence="5">The sequence shown here is derived from an EMBL/GenBank/DDBJ whole genome shotgun (WGS) entry which is preliminary data.</text>
</comment>
<sequence>MKFKRTLLAMAVIAGTLGLTGCDDETNNIDVNVTNPNGNGSDILPPVEEGDKPVCPPTGDEECDDKPSTEKPVIDMGVHIPVDLSGMEVTRYVNPFIGTGNLGNTYPGATTPNGMVQLSPNNGSNGWEYISGYYYHDARTSGFSHTHLSGAGAGDLNDILVMPINSRSDFMINEGSATLNLEASHFKHKDEQATAGYYKVDLLDYDIKAELTASDRVGVHRYTFPRDQKSEIIVNTGFKLNWDYTSDSFIRWDKDNNRLIGHRLSDGWAASQKEFFVMEFDQPIKNVRFAYYDKETKQYVNAPAEFTEIGSINGSQTYDAVNDRDVFGKYQYARAYVEFDTSKQGLAVEAKLALSSTAIGNDGTNKAPLSGAFLNLTEVAEKDFDDVRLEATEEWEALLGKVTVEGDETYKQTFYTAMYHAFLGQTTHSDLDGKYYRAFQGRNAYPNGRPSWGKEAPLVDDVRLADANNDGKADFTRYDTFSLWDTYRNVQPLASIFTPNALADVVLSMLSYAEEEFTPLDAEGNASESRKGRLPEWTFKGNETGMMMGMHSTPVIYDVLEKGILDARMTELGFSQTDQDDIKARLITAMVTDARGATSQGVSWIGEYEQNGWVPAQLHDTETDSYGKHSPFKDSWTASYSLEYSMNDWMIAKSIALVFGEDDPRYTEFADRSNNWQSQFDFGGEANTPWKGWFKARDNNGQFIDKNWTDPVTGGNTGKNWRPDMFNWAFSESNGWQYFFSVQHDIHGLKDLMTQVDLKSNPDAKEGALFAARLDEYWSTYPDRNAGDNQFPVFNTGNVGQHVQGNEPDLHVSYLYNYVGQPWKTQAAIAASTNVCYDNTADGICGNDDFGTLSSWFVFRALGFYPVNAGSIYEIGTPMFETASIDVGNGQSFNVTAKNVSRDNIFIQNATFNGKAFNRTYLTHAEIMYGGDLVFTMGDTPNKLWGAAADSVPPDTGIGQFLHADSLPAGSR</sequence>
<evidence type="ECO:0000259" key="2">
    <source>
        <dbReference type="Pfam" id="PF07971"/>
    </source>
</evidence>
<dbReference type="InterPro" id="IPR014718">
    <property type="entry name" value="GH-type_carb-bd"/>
</dbReference>
<name>A0A2T3JWB8_PHOPO</name>
<dbReference type="FunFam" id="3.30.2080.10:FF:000001">
    <property type="entry name" value="Alpha-1,2-mannosidase subfamily"/>
    <property type="match status" value="1"/>
</dbReference>
<evidence type="ECO:0000259" key="3">
    <source>
        <dbReference type="Pfam" id="PF17678"/>
    </source>
</evidence>
<gene>
    <name evidence="5" type="ORF">C9J18_04260</name>
    <name evidence="4" type="ORF">CTM96_03830</name>
</gene>
<dbReference type="InterPro" id="IPR050883">
    <property type="entry name" value="PNGase"/>
</dbReference>
<dbReference type="GO" id="GO:0006516">
    <property type="term" value="P:glycoprotein catabolic process"/>
    <property type="evidence" value="ECO:0007669"/>
    <property type="project" value="TreeGrafter"/>
</dbReference>
<dbReference type="InterPro" id="IPR012939">
    <property type="entry name" value="Glyco_hydro_92"/>
</dbReference>
<dbReference type="Gene3D" id="3.30.2080.10">
    <property type="entry name" value="GH92 mannosidase domain"/>
    <property type="match status" value="1"/>
</dbReference>
<reference evidence="6 7" key="1">
    <citation type="submission" date="2018-03" db="EMBL/GenBank/DDBJ databases">
        <title>Whole genome sequencing of Histamine producing bacteria.</title>
        <authorList>
            <person name="Butler K."/>
        </authorList>
    </citation>
    <scope>NUCLEOTIDE SEQUENCE [LARGE SCALE GENOMIC DNA]</scope>
    <source>
        <strain evidence="5 7">FS-6.1</strain>
        <strain evidence="4 6">FS-6.2</strain>
    </source>
</reference>
<dbReference type="GO" id="GO:0030246">
    <property type="term" value="F:carbohydrate binding"/>
    <property type="evidence" value="ECO:0007669"/>
    <property type="project" value="InterPro"/>
</dbReference>
<organism evidence="5 7">
    <name type="scientific">Photobacterium phosphoreum</name>
    <dbReference type="NCBI Taxonomy" id="659"/>
    <lineage>
        <taxon>Bacteria</taxon>
        <taxon>Pseudomonadati</taxon>
        <taxon>Pseudomonadota</taxon>
        <taxon>Gammaproteobacteria</taxon>
        <taxon>Vibrionales</taxon>
        <taxon>Vibrionaceae</taxon>
        <taxon>Photobacterium</taxon>
    </lineage>
</organism>
<dbReference type="Pfam" id="PF17678">
    <property type="entry name" value="Glyco_hydro_92N"/>
    <property type="match status" value="1"/>
</dbReference>
<dbReference type="Gene3D" id="1.20.1610.10">
    <property type="entry name" value="alpha-1,2-mannosidases domains"/>
    <property type="match status" value="1"/>
</dbReference>
<dbReference type="PROSITE" id="PS51257">
    <property type="entry name" value="PROKAR_LIPOPROTEIN"/>
    <property type="match status" value="1"/>
</dbReference>
<dbReference type="Pfam" id="PF07971">
    <property type="entry name" value="Glyco_hydro_92"/>
    <property type="match status" value="1"/>
</dbReference>
<dbReference type="EMBL" id="PYMO01000002">
    <property type="protein sequence ID" value="PSU26712.1"/>
    <property type="molecule type" value="Genomic_DNA"/>
</dbReference>
<dbReference type="RefSeq" id="WP_107189607.1">
    <property type="nucleotide sequence ID" value="NZ_PYMN01000006.1"/>
</dbReference>
<feature type="domain" description="Glycosyl hydrolase family 92 N-terminal" evidence="3">
    <location>
        <begin position="92"/>
        <end position="355"/>
    </location>
</feature>
<dbReference type="Proteomes" id="UP000241405">
    <property type="component" value="Unassembled WGS sequence"/>
</dbReference>
<dbReference type="PANTHER" id="PTHR12143:SF39">
    <property type="entry name" value="SECRETED PROTEIN"/>
    <property type="match status" value="1"/>
</dbReference>
<dbReference type="EMBL" id="PYMP01000002">
    <property type="protein sequence ID" value="PSU53629.1"/>
    <property type="molecule type" value="Genomic_DNA"/>
</dbReference>
<feature type="signal peptide" evidence="1">
    <location>
        <begin position="1"/>
        <end position="21"/>
    </location>
</feature>
<dbReference type="InterPro" id="IPR041371">
    <property type="entry name" value="GH92_N"/>
</dbReference>
<dbReference type="NCBIfam" id="TIGR01180">
    <property type="entry name" value="aman2_put"/>
    <property type="match status" value="1"/>
</dbReference>
<dbReference type="GO" id="GO:0000224">
    <property type="term" value="F:peptide-N4-(N-acetyl-beta-glucosaminyl)asparagine amidase activity"/>
    <property type="evidence" value="ECO:0007669"/>
    <property type="project" value="TreeGrafter"/>
</dbReference>
<proteinExistence type="predicted"/>
<keyword evidence="1" id="KW-0732">Signal</keyword>
<evidence type="ECO:0000313" key="5">
    <source>
        <dbReference type="EMBL" id="PSU53629.1"/>
    </source>
</evidence>
<dbReference type="Gene3D" id="1.20.1050.60">
    <property type="entry name" value="alpha-1,2-mannosidase"/>
    <property type="match status" value="1"/>
</dbReference>
<dbReference type="Gene3D" id="2.70.98.10">
    <property type="match status" value="1"/>
</dbReference>
<dbReference type="AlphaFoldDB" id="A0A2T3JWB8"/>
<protein>
    <submittedName>
        <fullName evidence="5">Alpha-mannosidase</fullName>
    </submittedName>
</protein>
<dbReference type="InterPro" id="IPR005887">
    <property type="entry name" value="GH92_a_mannosidase_put"/>
</dbReference>
<dbReference type="GO" id="GO:0005829">
    <property type="term" value="C:cytosol"/>
    <property type="evidence" value="ECO:0007669"/>
    <property type="project" value="TreeGrafter"/>
</dbReference>
<evidence type="ECO:0000313" key="7">
    <source>
        <dbReference type="Proteomes" id="UP000241618"/>
    </source>
</evidence>
<evidence type="ECO:0000256" key="1">
    <source>
        <dbReference type="SAM" id="SignalP"/>
    </source>
</evidence>
<evidence type="ECO:0000313" key="6">
    <source>
        <dbReference type="Proteomes" id="UP000241405"/>
    </source>
</evidence>